<evidence type="ECO:0000256" key="1">
    <source>
        <dbReference type="SAM" id="Phobius"/>
    </source>
</evidence>
<evidence type="ECO:0000313" key="3">
    <source>
        <dbReference type="Proteomes" id="UP000276133"/>
    </source>
</evidence>
<feature type="transmembrane region" description="Helical" evidence="1">
    <location>
        <begin position="159"/>
        <end position="180"/>
    </location>
</feature>
<keyword evidence="1" id="KW-0472">Membrane</keyword>
<dbReference type="EMBL" id="REGN01012309">
    <property type="protein sequence ID" value="RMZ96083.1"/>
    <property type="molecule type" value="Genomic_DNA"/>
</dbReference>
<evidence type="ECO:0000313" key="2">
    <source>
        <dbReference type="EMBL" id="RMZ96083.1"/>
    </source>
</evidence>
<dbReference type="AlphaFoldDB" id="A0A3M7PAN6"/>
<dbReference type="Proteomes" id="UP000276133">
    <property type="component" value="Unassembled WGS sequence"/>
</dbReference>
<gene>
    <name evidence="2" type="ORF">BpHYR1_030807</name>
</gene>
<keyword evidence="3" id="KW-1185">Reference proteome</keyword>
<organism evidence="2 3">
    <name type="scientific">Brachionus plicatilis</name>
    <name type="common">Marine rotifer</name>
    <name type="synonym">Brachionus muelleri</name>
    <dbReference type="NCBI Taxonomy" id="10195"/>
    <lineage>
        <taxon>Eukaryota</taxon>
        <taxon>Metazoa</taxon>
        <taxon>Spiralia</taxon>
        <taxon>Gnathifera</taxon>
        <taxon>Rotifera</taxon>
        <taxon>Eurotatoria</taxon>
        <taxon>Monogononta</taxon>
        <taxon>Pseudotrocha</taxon>
        <taxon>Ploima</taxon>
        <taxon>Brachionidae</taxon>
        <taxon>Brachionus</taxon>
    </lineage>
</organism>
<comment type="caution">
    <text evidence="2">The sequence shown here is derived from an EMBL/GenBank/DDBJ whole genome shotgun (WGS) entry which is preliminary data.</text>
</comment>
<reference evidence="2 3" key="1">
    <citation type="journal article" date="2018" name="Sci. Rep.">
        <title>Genomic signatures of local adaptation to the degree of environmental predictability in rotifers.</title>
        <authorList>
            <person name="Franch-Gras L."/>
            <person name="Hahn C."/>
            <person name="Garcia-Roger E.M."/>
            <person name="Carmona M.J."/>
            <person name="Serra M."/>
            <person name="Gomez A."/>
        </authorList>
    </citation>
    <scope>NUCLEOTIDE SEQUENCE [LARGE SCALE GENOMIC DNA]</scope>
    <source>
        <strain evidence="2">HYR1</strain>
    </source>
</reference>
<feature type="transmembrane region" description="Helical" evidence="1">
    <location>
        <begin position="61"/>
        <end position="84"/>
    </location>
</feature>
<sequence length="211" mass="25042">MFDYYSENDLLLDAFSNQSSYHDKRNFTNFRYDYYLVESNVQNSTDDYSFEFNIVQLKTPIFFILSILFIYIVIVTVVFLSAIFSNRKGDDLYDIDDESDSFCISEQKDVSDNETVMLLDDSEPETSKNKWNFRDSVFVSNHYCIMLLFYISYNNLCSFTYSYTFLHTNLINLILFCKILHLKDHKYKTVIIVNDGLFFSELNLKMLLIVQ</sequence>
<proteinExistence type="predicted"/>
<name>A0A3M7PAN6_BRAPC</name>
<protein>
    <submittedName>
        <fullName evidence="2">Uncharacterized protein</fullName>
    </submittedName>
</protein>
<feature type="transmembrane region" description="Helical" evidence="1">
    <location>
        <begin position="136"/>
        <end position="153"/>
    </location>
</feature>
<accession>A0A3M7PAN6</accession>
<keyword evidence="1" id="KW-0812">Transmembrane</keyword>
<keyword evidence="1" id="KW-1133">Transmembrane helix</keyword>